<keyword evidence="4" id="KW-0375">Hydrogen ion transport</keyword>
<keyword evidence="3" id="KW-0813">Transport</keyword>
<dbReference type="GO" id="GO:0045259">
    <property type="term" value="C:proton-transporting ATP synthase complex"/>
    <property type="evidence" value="ECO:0007669"/>
    <property type="project" value="UniProtKB-KW"/>
</dbReference>
<evidence type="ECO:0000256" key="3">
    <source>
        <dbReference type="ARBA" id="ARBA00022448"/>
    </source>
</evidence>
<name>A0A2R6PCJ9_ACTCC</name>
<protein>
    <submittedName>
        <fullName evidence="9">ATP synthase subunit gamma like</fullName>
    </submittedName>
</protein>
<comment type="caution">
    <text evidence="9">The sequence shown here is derived from an EMBL/GenBank/DDBJ whole genome shotgun (WGS) entry which is preliminary data.</text>
</comment>
<reference evidence="9 10" key="1">
    <citation type="submission" date="2017-07" db="EMBL/GenBank/DDBJ databases">
        <title>An improved, manually edited Actinidia chinensis var. chinensis (kiwifruit) genome highlights the challenges associated with draft genomes and gene prediction in plants.</title>
        <authorList>
            <person name="Pilkington S."/>
            <person name="Crowhurst R."/>
            <person name="Hilario E."/>
            <person name="Nardozza S."/>
            <person name="Fraser L."/>
            <person name="Peng Y."/>
            <person name="Gunaseelan K."/>
            <person name="Simpson R."/>
            <person name="Tahir J."/>
            <person name="Deroles S."/>
            <person name="Templeton K."/>
            <person name="Luo Z."/>
            <person name="Davy M."/>
            <person name="Cheng C."/>
            <person name="Mcneilage M."/>
            <person name="Scaglione D."/>
            <person name="Liu Y."/>
            <person name="Zhang Q."/>
            <person name="Datson P."/>
            <person name="De Silva N."/>
            <person name="Gardiner S."/>
            <person name="Bassett H."/>
            <person name="Chagne D."/>
            <person name="Mccallum J."/>
            <person name="Dzierzon H."/>
            <person name="Deng C."/>
            <person name="Wang Y.-Y."/>
            <person name="Barron N."/>
            <person name="Manako K."/>
            <person name="Bowen J."/>
            <person name="Foster T."/>
            <person name="Erridge Z."/>
            <person name="Tiffin H."/>
            <person name="Waite C."/>
            <person name="Davies K."/>
            <person name="Grierson E."/>
            <person name="Laing W."/>
            <person name="Kirk R."/>
            <person name="Chen X."/>
            <person name="Wood M."/>
            <person name="Montefiori M."/>
            <person name="Brummell D."/>
            <person name="Schwinn K."/>
            <person name="Catanach A."/>
            <person name="Fullerton C."/>
            <person name="Li D."/>
            <person name="Meiyalaghan S."/>
            <person name="Nieuwenhuizen N."/>
            <person name="Read N."/>
            <person name="Prakash R."/>
            <person name="Hunter D."/>
            <person name="Zhang H."/>
            <person name="Mckenzie M."/>
            <person name="Knabel M."/>
            <person name="Harris A."/>
            <person name="Allan A."/>
            <person name="Chen A."/>
            <person name="Janssen B."/>
            <person name="Plunkett B."/>
            <person name="Dwamena C."/>
            <person name="Voogd C."/>
            <person name="Leif D."/>
            <person name="Lafferty D."/>
            <person name="Souleyre E."/>
            <person name="Varkonyi-Gasic E."/>
            <person name="Gambi F."/>
            <person name="Hanley J."/>
            <person name="Yao J.-L."/>
            <person name="Cheung J."/>
            <person name="David K."/>
            <person name="Warren B."/>
            <person name="Marsh K."/>
            <person name="Snowden K."/>
            <person name="Lin-Wang K."/>
            <person name="Brian L."/>
            <person name="Martinez-Sanchez M."/>
            <person name="Wang M."/>
            <person name="Ileperuma N."/>
            <person name="Macnee N."/>
            <person name="Campin R."/>
            <person name="Mcatee P."/>
            <person name="Drummond R."/>
            <person name="Espley R."/>
            <person name="Ireland H."/>
            <person name="Wu R."/>
            <person name="Atkinson R."/>
            <person name="Karunairetnam S."/>
            <person name="Bulley S."/>
            <person name="Chunkath S."/>
            <person name="Hanley Z."/>
            <person name="Storey R."/>
            <person name="Thrimawithana A."/>
            <person name="Thomson S."/>
            <person name="David C."/>
            <person name="Testolin R."/>
        </authorList>
    </citation>
    <scope>NUCLEOTIDE SEQUENCE [LARGE SCALE GENOMIC DNA]</scope>
    <source>
        <strain evidence="10">cv. Red5</strain>
        <tissue evidence="9">Young leaf</tissue>
    </source>
</reference>
<reference evidence="10" key="2">
    <citation type="journal article" date="2018" name="BMC Genomics">
        <title>A manually annotated Actinidia chinensis var. chinensis (kiwifruit) genome highlights the challenges associated with draft genomes and gene prediction in plants.</title>
        <authorList>
            <person name="Pilkington S.M."/>
            <person name="Crowhurst R."/>
            <person name="Hilario E."/>
            <person name="Nardozza S."/>
            <person name="Fraser L."/>
            <person name="Peng Y."/>
            <person name="Gunaseelan K."/>
            <person name="Simpson R."/>
            <person name="Tahir J."/>
            <person name="Deroles S.C."/>
            <person name="Templeton K."/>
            <person name="Luo Z."/>
            <person name="Davy M."/>
            <person name="Cheng C."/>
            <person name="McNeilage M."/>
            <person name="Scaglione D."/>
            <person name="Liu Y."/>
            <person name="Zhang Q."/>
            <person name="Datson P."/>
            <person name="De Silva N."/>
            <person name="Gardiner S.E."/>
            <person name="Bassett H."/>
            <person name="Chagne D."/>
            <person name="McCallum J."/>
            <person name="Dzierzon H."/>
            <person name="Deng C."/>
            <person name="Wang Y.Y."/>
            <person name="Barron L."/>
            <person name="Manako K."/>
            <person name="Bowen J."/>
            <person name="Foster T.M."/>
            <person name="Erridge Z.A."/>
            <person name="Tiffin H."/>
            <person name="Waite C.N."/>
            <person name="Davies K.M."/>
            <person name="Grierson E.P."/>
            <person name="Laing W.A."/>
            <person name="Kirk R."/>
            <person name="Chen X."/>
            <person name="Wood M."/>
            <person name="Montefiori M."/>
            <person name="Brummell D.A."/>
            <person name="Schwinn K.E."/>
            <person name="Catanach A."/>
            <person name="Fullerton C."/>
            <person name="Li D."/>
            <person name="Meiyalaghan S."/>
            <person name="Nieuwenhuizen N."/>
            <person name="Read N."/>
            <person name="Prakash R."/>
            <person name="Hunter D."/>
            <person name="Zhang H."/>
            <person name="McKenzie M."/>
            <person name="Knabel M."/>
            <person name="Harris A."/>
            <person name="Allan A.C."/>
            <person name="Gleave A."/>
            <person name="Chen A."/>
            <person name="Janssen B.J."/>
            <person name="Plunkett B."/>
            <person name="Ampomah-Dwamena C."/>
            <person name="Voogd C."/>
            <person name="Leif D."/>
            <person name="Lafferty D."/>
            <person name="Souleyre E.J.F."/>
            <person name="Varkonyi-Gasic E."/>
            <person name="Gambi F."/>
            <person name="Hanley J."/>
            <person name="Yao J.L."/>
            <person name="Cheung J."/>
            <person name="David K.M."/>
            <person name="Warren B."/>
            <person name="Marsh K."/>
            <person name="Snowden K.C."/>
            <person name="Lin-Wang K."/>
            <person name="Brian L."/>
            <person name="Martinez-Sanchez M."/>
            <person name="Wang M."/>
            <person name="Ileperuma N."/>
            <person name="Macnee N."/>
            <person name="Campin R."/>
            <person name="McAtee P."/>
            <person name="Drummond R.S.M."/>
            <person name="Espley R.V."/>
            <person name="Ireland H.S."/>
            <person name="Wu R."/>
            <person name="Atkinson R.G."/>
            <person name="Karunairetnam S."/>
            <person name="Bulley S."/>
            <person name="Chunkath S."/>
            <person name="Hanley Z."/>
            <person name="Storey R."/>
            <person name="Thrimawithana A.H."/>
            <person name="Thomson S."/>
            <person name="David C."/>
            <person name="Testolin R."/>
            <person name="Huang H."/>
            <person name="Hellens R.P."/>
            <person name="Schaffer R.J."/>
        </authorList>
    </citation>
    <scope>NUCLEOTIDE SEQUENCE [LARGE SCALE GENOMIC DNA]</scope>
    <source>
        <strain evidence="10">cv. Red5</strain>
    </source>
</reference>
<dbReference type="EMBL" id="NKQK01000026">
    <property type="protein sequence ID" value="PSR89122.1"/>
    <property type="molecule type" value="Genomic_DNA"/>
</dbReference>
<evidence type="ECO:0000256" key="5">
    <source>
        <dbReference type="ARBA" id="ARBA00023065"/>
    </source>
</evidence>
<keyword evidence="10" id="KW-1185">Reference proteome</keyword>
<sequence>MHKLNSGPDKENKYVVLGEKAKAQLLRDSKKDIEISITELQKHPLNYTQVSVLADDVLKNVEFDALRIVFNKFHSVVSFMPTIATVLSPEMVEREAEVGGKLDNLDSYELKVARQSQKYFRI</sequence>
<organism evidence="9 10">
    <name type="scientific">Actinidia chinensis var. chinensis</name>
    <name type="common">Chinese soft-hair kiwi</name>
    <dbReference type="NCBI Taxonomy" id="1590841"/>
    <lineage>
        <taxon>Eukaryota</taxon>
        <taxon>Viridiplantae</taxon>
        <taxon>Streptophyta</taxon>
        <taxon>Embryophyta</taxon>
        <taxon>Tracheophyta</taxon>
        <taxon>Spermatophyta</taxon>
        <taxon>Magnoliopsida</taxon>
        <taxon>eudicotyledons</taxon>
        <taxon>Gunneridae</taxon>
        <taxon>Pentapetalae</taxon>
        <taxon>asterids</taxon>
        <taxon>Ericales</taxon>
        <taxon>Actinidiaceae</taxon>
        <taxon>Actinidia</taxon>
    </lineage>
</organism>
<evidence type="ECO:0000256" key="8">
    <source>
        <dbReference type="ARBA" id="ARBA00023310"/>
    </source>
</evidence>
<keyword evidence="5" id="KW-0406">Ion transport</keyword>
<evidence type="ECO:0000256" key="7">
    <source>
        <dbReference type="ARBA" id="ARBA00023196"/>
    </source>
</evidence>
<dbReference type="InParanoid" id="A0A2R6PCJ9"/>
<dbReference type="Proteomes" id="UP000241394">
    <property type="component" value="Chromosome LG26"/>
</dbReference>
<accession>A0A2R6PCJ9</accession>
<evidence type="ECO:0000256" key="6">
    <source>
        <dbReference type="ARBA" id="ARBA00023136"/>
    </source>
</evidence>
<gene>
    <name evidence="9" type="ORF">CEY00_Acc29317</name>
</gene>
<dbReference type="InterPro" id="IPR000131">
    <property type="entry name" value="ATP_synth_F1_gsu"/>
</dbReference>
<dbReference type="Gramene" id="PSR89122">
    <property type="protein sequence ID" value="PSR89122"/>
    <property type="gene ID" value="CEY00_Acc29317"/>
</dbReference>
<dbReference type="GO" id="GO:0046933">
    <property type="term" value="F:proton-transporting ATP synthase activity, rotational mechanism"/>
    <property type="evidence" value="ECO:0007669"/>
    <property type="project" value="InterPro"/>
</dbReference>
<evidence type="ECO:0000256" key="4">
    <source>
        <dbReference type="ARBA" id="ARBA00022781"/>
    </source>
</evidence>
<evidence type="ECO:0000256" key="2">
    <source>
        <dbReference type="ARBA" id="ARBA00007681"/>
    </source>
</evidence>
<dbReference type="PANTHER" id="PTHR11693">
    <property type="entry name" value="ATP SYNTHASE GAMMA CHAIN"/>
    <property type="match status" value="1"/>
</dbReference>
<keyword evidence="6" id="KW-0472">Membrane</keyword>
<evidence type="ECO:0000256" key="1">
    <source>
        <dbReference type="ARBA" id="ARBA00004170"/>
    </source>
</evidence>
<dbReference type="SUPFAM" id="SSF52943">
    <property type="entry name" value="ATP synthase (F1-ATPase), gamma subunit"/>
    <property type="match status" value="1"/>
</dbReference>
<keyword evidence="7" id="KW-0139">CF(1)</keyword>
<dbReference type="PANTHER" id="PTHR11693:SF22">
    <property type="entry name" value="ATP SYNTHASE SUBUNIT GAMMA, MITOCHONDRIAL"/>
    <property type="match status" value="1"/>
</dbReference>
<dbReference type="InterPro" id="IPR035968">
    <property type="entry name" value="ATP_synth_F1_ATPase_gsu"/>
</dbReference>
<dbReference type="STRING" id="1590841.A0A2R6PCJ9"/>
<dbReference type="AlphaFoldDB" id="A0A2R6PCJ9"/>
<proteinExistence type="inferred from homology"/>
<keyword evidence="8" id="KW-0066">ATP synthesis</keyword>
<evidence type="ECO:0000313" key="9">
    <source>
        <dbReference type="EMBL" id="PSR89122.1"/>
    </source>
</evidence>
<evidence type="ECO:0000313" key="10">
    <source>
        <dbReference type="Proteomes" id="UP000241394"/>
    </source>
</evidence>
<comment type="subcellular location">
    <subcellularLocation>
        <location evidence="1">Membrane</location>
        <topology evidence="1">Peripheral membrane protein</topology>
    </subcellularLocation>
</comment>
<dbReference type="OrthoDB" id="1715501at2759"/>
<dbReference type="Gene3D" id="3.40.1380.10">
    <property type="match status" value="1"/>
</dbReference>
<comment type="similarity">
    <text evidence="2">Belongs to the ATPase gamma chain family.</text>
</comment>